<dbReference type="CDD" id="cd03801">
    <property type="entry name" value="GT4_PimA-like"/>
    <property type="match status" value="1"/>
</dbReference>
<name>A0A2Z4UCZ8_9FIRM</name>
<dbReference type="OrthoDB" id="9806653at2"/>
<dbReference type="RefSeq" id="WP_111920414.1">
    <property type="nucleotide sequence ID" value="NZ_CP030280.1"/>
</dbReference>
<evidence type="ECO:0000313" key="4">
    <source>
        <dbReference type="EMBL" id="AWY98953.1"/>
    </source>
</evidence>
<dbReference type="InterPro" id="IPR028098">
    <property type="entry name" value="Glyco_trans_4-like_N"/>
</dbReference>
<feature type="coiled-coil region" evidence="1">
    <location>
        <begin position="301"/>
        <end position="331"/>
    </location>
</feature>
<keyword evidence="4" id="KW-0808">Transferase</keyword>
<gene>
    <name evidence="4" type="ORF">DQQ01_13290</name>
</gene>
<evidence type="ECO:0000259" key="2">
    <source>
        <dbReference type="Pfam" id="PF00534"/>
    </source>
</evidence>
<dbReference type="InterPro" id="IPR001296">
    <property type="entry name" value="Glyco_trans_1"/>
</dbReference>
<feature type="domain" description="Glycosyl transferase family 1" evidence="2">
    <location>
        <begin position="169"/>
        <end position="331"/>
    </location>
</feature>
<keyword evidence="5" id="KW-1185">Reference proteome</keyword>
<reference evidence="5" key="1">
    <citation type="submission" date="2018-06" db="EMBL/GenBank/DDBJ databases">
        <title>Description of Blautia argi sp. nov., a new anaerobic isolated from dog feces.</title>
        <authorList>
            <person name="Chang Y.-H."/>
            <person name="Paek J."/>
            <person name="Shin Y."/>
        </authorList>
    </citation>
    <scope>NUCLEOTIDE SEQUENCE [LARGE SCALE GENOMIC DNA]</scope>
    <source>
        <strain evidence="5">KCTC 15426</strain>
    </source>
</reference>
<keyword evidence="1" id="KW-0175">Coiled coil</keyword>
<dbReference type="Proteomes" id="UP000250003">
    <property type="component" value="Chromosome"/>
</dbReference>
<dbReference type="Gene3D" id="3.40.50.2000">
    <property type="entry name" value="Glycogen Phosphorylase B"/>
    <property type="match status" value="2"/>
</dbReference>
<proteinExistence type="predicted"/>
<evidence type="ECO:0000313" key="5">
    <source>
        <dbReference type="Proteomes" id="UP000250003"/>
    </source>
</evidence>
<dbReference type="SUPFAM" id="SSF53756">
    <property type="entry name" value="UDP-Glycosyltransferase/glycogen phosphorylase"/>
    <property type="match status" value="1"/>
</dbReference>
<dbReference type="EMBL" id="CP030280">
    <property type="protein sequence ID" value="AWY98953.1"/>
    <property type="molecule type" value="Genomic_DNA"/>
</dbReference>
<dbReference type="PANTHER" id="PTHR12526">
    <property type="entry name" value="GLYCOSYLTRANSFERASE"/>
    <property type="match status" value="1"/>
</dbReference>
<organism evidence="4 5">
    <name type="scientific">Blautia argi</name>
    <dbReference type="NCBI Taxonomy" id="1912897"/>
    <lineage>
        <taxon>Bacteria</taxon>
        <taxon>Bacillati</taxon>
        <taxon>Bacillota</taxon>
        <taxon>Clostridia</taxon>
        <taxon>Lachnospirales</taxon>
        <taxon>Lachnospiraceae</taxon>
        <taxon>Blautia</taxon>
    </lineage>
</organism>
<dbReference type="AlphaFoldDB" id="A0A2Z4UCZ8"/>
<evidence type="ECO:0000256" key="1">
    <source>
        <dbReference type="SAM" id="Coils"/>
    </source>
</evidence>
<dbReference type="GO" id="GO:0016757">
    <property type="term" value="F:glycosyltransferase activity"/>
    <property type="evidence" value="ECO:0007669"/>
    <property type="project" value="InterPro"/>
</dbReference>
<dbReference type="KEGG" id="blau:DQQ01_13290"/>
<dbReference type="PANTHER" id="PTHR12526:SF630">
    <property type="entry name" value="GLYCOSYLTRANSFERASE"/>
    <property type="match status" value="1"/>
</dbReference>
<feature type="domain" description="Glycosyltransferase subfamily 4-like N-terminal" evidence="3">
    <location>
        <begin position="2"/>
        <end position="157"/>
    </location>
</feature>
<sequence length="355" mass="40092">MALGDEVLVVTNNDVKEKSFEVMDGIGVLRLPCFNVMGGRYPVTKPDKAFRNHLKKLWEKEFDLVLINARFYPHTLLGAWFAKKKGIRCVILDHGTSHMTVGRKLPDLAFAAVEHVITWGDKWLCKEYFGVSKACCKWLEHFHIQAEGVLYNAVDAEKIARLAQEPVKDYRNAYSLSEDTVLIVYTGRLLKEKGIFKLIEAVEKIESDKKVCLFLAGDGEEMEAVKVRESERIKPLGRLDFKDIVSLLGQAEIYCLPTEYPEGFPTSVLEAAAAGCYVITTNRGGSGELILDKSYGTILENVTVQNLKQELERALEQKEECRLAARKAQKRVHELFTWDKTAQKVHNLAEQGVAK</sequence>
<evidence type="ECO:0000259" key="3">
    <source>
        <dbReference type="Pfam" id="PF13439"/>
    </source>
</evidence>
<accession>A0A2Z4UCZ8</accession>
<dbReference type="Pfam" id="PF00534">
    <property type="entry name" value="Glycos_transf_1"/>
    <property type="match status" value="1"/>
</dbReference>
<protein>
    <submittedName>
        <fullName evidence="4">Glycosyltransferase family 1 protein</fullName>
    </submittedName>
</protein>
<dbReference type="Pfam" id="PF13439">
    <property type="entry name" value="Glyco_transf_4"/>
    <property type="match status" value="1"/>
</dbReference>